<gene>
    <name evidence="2" type="ORF">RI543_000245</name>
</gene>
<feature type="compositionally biased region" description="Polar residues" evidence="1">
    <location>
        <begin position="312"/>
        <end position="323"/>
    </location>
</feature>
<dbReference type="InterPro" id="IPR018608">
    <property type="entry name" value="Gti1/Pac2"/>
</dbReference>
<dbReference type="EMBL" id="JAWIZZ010000006">
    <property type="protein sequence ID" value="KAK5782311.1"/>
    <property type="molecule type" value="Genomic_DNA"/>
</dbReference>
<dbReference type="PANTHER" id="PTHR28027:SF2">
    <property type="entry name" value="TRANSCRIPTIONAL REGULATOR MIT1"/>
    <property type="match status" value="1"/>
</dbReference>
<dbReference type="Pfam" id="PF09729">
    <property type="entry name" value="Gti1_Pac2"/>
    <property type="match status" value="1"/>
</dbReference>
<dbReference type="AlphaFoldDB" id="A0AAN7ZZ60"/>
<reference evidence="3" key="1">
    <citation type="submission" date="2023-07" db="EMBL/GenBank/DDBJ databases">
        <title>A draft genome of Kazachstania heterogenica Y-27499.</title>
        <authorList>
            <person name="Donic C."/>
            <person name="Kralova J.S."/>
            <person name="Fidel L."/>
            <person name="Ben-Dor S."/>
            <person name="Jung S."/>
        </authorList>
    </citation>
    <scope>NUCLEOTIDE SEQUENCE [LARGE SCALE GENOMIC DNA]</scope>
    <source>
        <strain evidence="3">Y27499</strain>
    </source>
</reference>
<evidence type="ECO:0000313" key="2">
    <source>
        <dbReference type="EMBL" id="KAK5782311.1"/>
    </source>
</evidence>
<protein>
    <submittedName>
        <fullName evidence="2">Uncharacterized protein</fullName>
    </submittedName>
</protein>
<dbReference type="PANTHER" id="PTHR28027">
    <property type="entry name" value="TRANSCRIPTIONAL REGULATOR MIT1"/>
    <property type="match status" value="1"/>
</dbReference>
<dbReference type="GO" id="GO:0003677">
    <property type="term" value="F:DNA binding"/>
    <property type="evidence" value="ECO:0007669"/>
    <property type="project" value="TreeGrafter"/>
</dbReference>
<name>A0AAN7ZZ60_9SACH</name>
<sequence>MDIEPTFKGYIEDEKDALLIIQATMDGKLRHIPRRPYEIERSYLITSGNIFVFIEEISGIKRWTDGVTWSPSRIAGKFLVYKEINKAIIFNKNKFKHLPKKSEYINNKSMTPKNKKSFIQVSDVNNKEIPAKSRIKLLPLLNNRNGGNENKDRNNIFYRTTNVNVMRRKLNYLEPLGNQNSSDSNDDSNGENIIDYPKNNNQYFELSKKVPFKSLHSTKYTGLIKKTISVSLRRENLKQQETFHVVSYYTIDDVKKNRLITPKDSLVFRNIKLSRELIQAMENIKLGNPKVITKEKNVSTSPEDVSSEDLESTSNIGTHQSSHYSNILTTGTTSIIQPSSSSTNMDKHNDSIDVNFGNNIGDGTPNSQNSSTFNNMIPVISSSFGDNSNDKFNPKNNMNLNNDATGFPNTMPPNGYAVKHGPYYINQSQSISNNMFYMNAENGNIQNGMFNSVDVNTGFPGASVSHLNPHQNHNNPYGYYYYQGATNGNGYSIGDSNINNGIASQNQIIHPIAPGLISSSDTGYLNMNTFQGNSTSSNNVNNIIPTIRTNATYTLYPVTISPGTNNQISSIANNNAAVTSNNTGNHNINYLNNSVSYPIQSATHSFITSNNTTRVVECSLGNMVPTPVSIQNKNISNNPNTLSYFGQYNNGSTTNYFEIPRGNIQIGPSLANQQMNISSDLNIHEA</sequence>
<proteinExistence type="predicted"/>
<feature type="region of interest" description="Disordered" evidence="1">
    <location>
        <begin position="174"/>
        <end position="194"/>
    </location>
</feature>
<dbReference type="Proteomes" id="UP001306508">
    <property type="component" value="Unassembled WGS sequence"/>
</dbReference>
<feature type="region of interest" description="Disordered" evidence="1">
    <location>
        <begin position="295"/>
        <end position="323"/>
    </location>
</feature>
<comment type="caution">
    <text evidence="2">The sequence shown here is derived from an EMBL/GenBank/DDBJ whole genome shotgun (WGS) entry which is preliminary data.</text>
</comment>
<evidence type="ECO:0000313" key="3">
    <source>
        <dbReference type="Proteomes" id="UP001306508"/>
    </source>
</evidence>
<organism evidence="2 3">
    <name type="scientific">Arxiozyma heterogenica</name>
    <dbReference type="NCBI Taxonomy" id="278026"/>
    <lineage>
        <taxon>Eukaryota</taxon>
        <taxon>Fungi</taxon>
        <taxon>Dikarya</taxon>
        <taxon>Ascomycota</taxon>
        <taxon>Saccharomycotina</taxon>
        <taxon>Saccharomycetes</taxon>
        <taxon>Saccharomycetales</taxon>
        <taxon>Saccharomycetaceae</taxon>
        <taxon>Arxiozyma</taxon>
    </lineage>
</organism>
<accession>A0AAN7ZZ60</accession>
<evidence type="ECO:0000256" key="1">
    <source>
        <dbReference type="SAM" id="MobiDB-lite"/>
    </source>
</evidence>
<keyword evidence="3" id="KW-1185">Reference proteome</keyword>